<comment type="caution">
    <text evidence="2">The sequence shown here is derived from an EMBL/GenBank/DDBJ whole genome shotgun (WGS) entry which is preliminary data.</text>
</comment>
<feature type="domain" description="DUF6593" evidence="1">
    <location>
        <begin position="22"/>
        <end position="174"/>
    </location>
</feature>
<proteinExistence type="predicted"/>
<name>A0A9P5X4B0_9AGAR</name>
<gene>
    <name evidence="2" type="ORF">P691DRAFT_713671</name>
</gene>
<evidence type="ECO:0000313" key="2">
    <source>
        <dbReference type="EMBL" id="KAF9443142.1"/>
    </source>
</evidence>
<dbReference type="Proteomes" id="UP000807342">
    <property type="component" value="Unassembled WGS sequence"/>
</dbReference>
<keyword evidence="3" id="KW-1185">Reference proteome</keyword>
<reference evidence="2" key="1">
    <citation type="submission" date="2020-11" db="EMBL/GenBank/DDBJ databases">
        <authorList>
            <consortium name="DOE Joint Genome Institute"/>
            <person name="Ahrendt S."/>
            <person name="Riley R."/>
            <person name="Andreopoulos W."/>
            <person name="Labutti K."/>
            <person name="Pangilinan J."/>
            <person name="Ruiz-Duenas F.J."/>
            <person name="Barrasa J.M."/>
            <person name="Sanchez-Garcia M."/>
            <person name="Camarero S."/>
            <person name="Miyauchi S."/>
            <person name="Serrano A."/>
            <person name="Linde D."/>
            <person name="Babiker R."/>
            <person name="Drula E."/>
            <person name="Ayuso-Fernandez I."/>
            <person name="Pacheco R."/>
            <person name="Padilla G."/>
            <person name="Ferreira P."/>
            <person name="Barriuso J."/>
            <person name="Kellner H."/>
            <person name="Castanera R."/>
            <person name="Alfaro M."/>
            <person name="Ramirez L."/>
            <person name="Pisabarro A.G."/>
            <person name="Kuo A."/>
            <person name="Tritt A."/>
            <person name="Lipzen A."/>
            <person name="He G."/>
            <person name="Yan M."/>
            <person name="Ng V."/>
            <person name="Cullen D."/>
            <person name="Martin F."/>
            <person name="Rosso M.-N."/>
            <person name="Henrissat B."/>
            <person name="Hibbett D."/>
            <person name="Martinez A.T."/>
            <person name="Grigoriev I.V."/>
        </authorList>
    </citation>
    <scope>NUCLEOTIDE SEQUENCE</scope>
    <source>
        <strain evidence="2">MF-IS2</strain>
    </source>
</reference>
<accession>A0A9P5X4B0</accession>
<dbReference type="OrthoDB" id="3256331at2759"/>
<organism evidence="2 3">
    <name type="scientific">Macrolepiota fuliginosa MF-IS2</name>
    <dbReference type="NCBI Taxonomy" id="1400762"/>
    <lineage>
        <taxon>Eukaryota</taxon>
        <taxon>Fungi</taxon>
        <taxon>Dikarya</taxon>
        <taxon>Basidiomycota</taxon>
        <taxon>Agaricomycotina</taxon>
        <taxon>Agaricomycetes</taxon>
        <taxon>Agaricomycetidae</taxon>
        <taxon>Agaricales</taxon>
        <taxon>Agaricineae</taxon>
        <taxon>Agaricaceae</taxon>
        <taxon>Macrolepiota</taxon>
    </lineage>
</organism>
<dbReference type="Pfam" id="PF20236">
    <property type="entry name" value="DUF6593"/>
    <property type="match status" value="1"/>
</dbReference>
<dbReference type="EMBL" id="MU151514">
    <property type="protein sequence ID" value="KAF9443142.1"/>
    <property type="molecule type" value="Genomic_DNA"/>
</dbReference>
<dbReference type="InterPro" id="IPR046528">
    <property type="entry name" value="DUF6593"/>
</dbReference>
<dbReference type="AlphaFoldDB" id="A0A9P5X4B0"/>
<evidence type="ECO:0000313" key="3">
    <source>
        <dbReference type="Proteomes" id="UP000807342"/>
    </source>
</evidence>
<sequence length="202" mass="23217">MESKLTLVNPDNVTIRLVFSKNSTLNANLLINGQTRYTISTTDPHAQKTKIIDAITKEEVARIRKRTFLSDKISFARRQGGAEQKVHDVLQDHKMDDGHTAHMIHTEQGDFYWKMHPVYRLALFSISDPAHPLAYRESVSDPIITFALVIRRECEEITDYIIPTFLLLEQQMRMGEKQSDIADGMICENRTLMGHYVDTRPS</sequence>
<protein>
    <recommendedName>
        <fullName evidence="1">DUF6593 domain-containing protein</fullName>
    </recommendedName>
</protein>
<evidence type="ECO:0000259" key="1">
    <source>
        <dbReference type="Pfam" id="PF20236"/>
    </source>
</evidence>